<evidence type="ECO:0000313" key="3">
    <source>
        <dbReference type="Proteomes" id="UP000824120"/>
    </source>
</evidence>
<accession>A0A9J5X2H7</accession>
<comment type="caution">
    <text evidence="2">The sequence shown here is derived from an EMBL/GenBank/DDBJ whole genome shotgun (WGS) entry which is preliminary data.</text>
</comment>
<reference evidence="2 3" key="1">
    <citation type="submission" date="2020-09" db="EMBL/GenBank/DDBJ databases">
        <title>De no assembly of potato wild relative species, Solanum commersonii.</title>
        <authorList>
            <person name="Cho K."/>
        </authorList>
    </citation>
    <scope>NUCLEOTIDE SEQUENCE [LARGE SCALE GENOMIC DNA]</scope>
    <source>
        <strain evidence="2">LZ3.2</strain>
        <tissue evidence="2">Leaf</tissue>
    </source>
</reference>
<dbReference type="InterPro" id="IPR015410">
    <property type="entry name" value="DUF1985"/>
</dbReference>
<evidence type="ECO:0000259" key="1">
    <source>
        <dbReference type="Pfam" id="PF09331"/>
    </source>
</evidence>
<feature type="domain" description="DUF1985" evidence="1">
    <location>
        <begin position="123"/>
        <end position="259"/>
    </location>
</feature>
<proteinExistence type="predicted"/>
<name>A0A9J5X2H7_SOLCO</name>
<protein>
    <recommendedName>
        <fullName evidence="1">DUF1985 domain-containing protein</fullName>
    </recommendedName>
</protein>
<dbReference type="AlphaFoldDB" id="A0A9J5X2H7"/>
<keyword evidence="3" id="KW-1185">Reference proteome</keyword>
<sequence>MDDDNTNRIYDYEDTGWEENRSKSLHDPLLMANVKDGNKNNDFASSSKTVRKTQKKGTMSYVIKQIPTHYLKFGATYNNDFVLDLKKYMNVETFELFTNSIFGPYADIHTCNYQGQISKCLLLLEIEQDNSNEFHVRHANGNMLRFSIKEFAMIARLKCIGDLNDFQYPNTSKSSLIQKYFSNLVKSNSVSKGQLVNRFLQSNWDNDRDAFHMGILYFLNIFVLSQLPESPIHVNDFLMVEDGTYEHFPWGQRAFSRLMI</sequence>
<gene>
    <name evidence="2" type="ORF">H5410_053068</name>
</gene>
<dbReference type="Proteomes" id="UP000824120">
    <property type="component" value="Chromosome 10"/>
</dbReference>
<dbReference type="EMBL" id="JACXVP010000010">
    <property type="protein sequence ID" value="KAG5582441.1"/>
    <property type="molecule type" value="Genomic_DNA"/>
</dbReference>
<organism evidence="2 3">
    <name type="scientific">Solanum commersonii</name>
    <name type="common">Commerson's wild potato</name>
    <name type="synonym">Commerson's nightshade</name>
    <dbReference type="NCBI Taxonomy" id="4109"/>
    <lineage>
        <taxon>Eukaryota</taxon>
        <taxon>Viridiplantae</taxon>
        <taxon>Streptophyta</taxon>
        <taxon>Embryophyta</taxon>
        <taxon>Tracheophyta</taxon>
        <taxon>Spermatophyta</taxon>
        <taxon>Magnoliopsida</taxon>
        <taxon>eudicotyledons</taxon>
        <taxon>Gunneridae</taxon>
        <taxon>Pentapetalae</taxon>
        <taxon>asterids</taxon>
        <taxon>lamiids</taxon>
        <taxon>Solanales</taxon>
        <taxon>Solanaceae</taxon>
        <taxon>Solanoideae</taxon>
        <taxon>Solaneae</taxon>
        <taxon>Solanum</taxon>
    </lineage>
</organism>
<dbReference type="OrthoDB" id="1305596at2759"/>
<dbReference type="Pfam" id="PF09331">
    <property type="entry name" value="DUF1985"/>
    <property type="match status" value="1"/>
</dbReference>
<evidence type="ECO:0000313" key="2">
    <source>
        <dbReference type="EMBL" id="KAG5582441.1"/>
    </source>
</evidence>
<dbReference type="PANTHER" id="PTHR48449">
    <property type="entry name" value="DUF1985 DOMAIN-CONTAINING PROTEIN"/>
    <property type="match status" value="1"/>
</dbReference>
<dbReference type="PANTHER" id="PTHR48449:SF1">
    <property type="entry name" value="DUF1985 DOMAIN-CONTAINING PROTEIN"/>
    <property type="match status" value="1"/>
</dbReference>